<organism evidence="1">
    <name type="scientific">marine sediment metagenome</name>
    <dbReference type="NCBI Taxonomy" id="412755"/>
    <lineage>
        <taxon>unclassified sequences</taxon>
        <taxon>metagenomes</taxon>
        <taxon>ecological metagenomes</taxon>
    </lineage>
</organism>
<evidence type="ECO:0000313" key="1">
    <source>
        <dbReference type="EMBL" id="GAH47808.1"/>
    </source>
</evidence>
<gene>
    <name evidence="1" type="ORF">S03H2_35242</name>
</gene>
<sequence length="168" mass="19582">YNSKLHQSNLKLADKALAISPIHELILFNILQNSDGAKYSDILKFFSSFGVKTEISFRTIVKKLREEDIIYKGNLSSDYEQILKNILQNPKLEYPLTLSVREAYKKFQFLGYKFPSELMDFFKKLANKYPGFISLSPSKIGDASDLITFKEIFIDQIKFYKNNNWDLK</sequence>
<feature type="non-terminal residue" evidence="1">
    <location>
        <position position="1"/>
    </location>
</feature>
<comment type="caution">
    <text evidence="1">The sequence shown here is derived from an EMBL/GenBank/DDBJ whole genome shotgun (WGS) entry which is preliminary data.</text>
</comment>
<accession>X1HR91</accession>
<dbReference type="EMBL" id="BARU01021540">
    <property type="protein sequence ID" value="GAH47808.1"/>
    <property type="molecule type" value="Genomic_DNA"/>
</dbReference>
<protein>
    <submittedName>
        <fullName evidence="1">Uncharacterized protein</fullName>
    </submittedName>
</protein>
<name>X1HR91_9ZZZZ</name>
<proteinExistence type="predicted"/>
<reference evidence="1" key="1">
    <citation type="journal article" date="2014" name="Front. Microbiol.">
        <title>High frequency of phylogenetically diverse reductive dehalogenase-homologous genes in deep subseafloor sedimentary metagenomes.</title>
        <authorList>
            <person name="Kawai M."/>
            <person name="Futagami T."/>
            <person name="Toyoda A."/>
            <person name="Takaki Y."/>
            <person name="Nishi S."/>
            <person name="Hori S."/>
            <person name="Arai W."/>
            <person name="Tsubouchi T."/>
            <person name="Morono Y."/>
            <person name="Uchiyama I."/>
            <person name="Ito T."/>
            <person name="Fujiyama A."/>
            <person name="Inagaki F."/>
            <person name="Takami H."/>
        </authorList>
    </citation>
    <scope>NUCLEOTIDE SEQUENCE</scope>
    <source>
        <strain evidence="1">Expedition CK06-06</strain>
    </source>
</reference>
<dbReference type="AlphaFoldDB" id="X1HR91"/>